<keyword evidence="3" id="KW-1185">Reference proteome</keyword>
<dbReference type="InParanoid" id="A0A1E7FVR4"/>
<evidence type="ECO:0000313" key="3">
    <source>
        <dbReference type="Proteomes" id="UP000095751"/>
    </source>
</evidence>
<reference evidence="2 3" key="1">
    <citation type="submission" date="2016-09" db="EMBL/GenBank/DDBJ databases">
        <title>Extensive genetic diversity and differential bi-allelic expression allows diatom success in the polar Southern Ocean.</title>
        <authorList>
            <consortium name="DOE Joint Genome Institute"/>
            <person name="Mock T."/>
            <person name="Otillar R.P."/>
            <person name="Strauss J."/>
            <person name="Dupont C."/>
            <person name="Frickenhaus S."/>
            <person name="Maumus F."/>
            <person name="Mcmullan M."/>
            <person name="Sanges R."/>
            <person name="Schmutz J."/>
            <person name="Toseland A."/>
            <person name="Valas R."/>
            <person name="Veluchamy A."/>
            <person name="Ward B.J."/>
            <person name="Allen A."/>
            <person name="Barry K."/>
            <person name="Falciatore A."/>
            <person name="Ferrante M."/>
            <person name="Fortunato A.E."/>
            <person name="Gloeckner G."/>
            <person name="Gruber A."/>
            <person name="Hipkin R."/>
            <person name="Janech M."/>
            <person name="Kroth P."/>
            <person name="Leese F."/>
            <person name="Lindquist E."/>
            <person name="Lyon B.R."/>
            <person name="Martin J."/>
            <person name="Mayer C."/>
            <person name="Parker M."/>
            <person name="Quesneville H."/>
            <person name="Raymond J."/>
            <person name="Uhlig C."/>
            <person name="Valentin K.U."/>
            <person name="Worden A.Z."/>
            <person name="Armbrust E.V."/>
            <person name="Bowler C."/>
            <person name="Green B."/>
            <person name="Moulton V."/>
            <person name="Van Oosterhout C."/>
            <person name="Grigoriev I."/>
        </authorList>
    </citation>
    <scope>NUCLEOTIDE SEQUENCE [LARGE SCALE GENOMIC DNA]</scope>
    <source>
        <strain evidence="2 3">CCMP1102</strain>
    </source>
</reference>
<feature type="transmembrane region" description="Helical" evidence="1">
    <location>
        <begin position="137"/>
        <end position="159"/>
    </location>
</feature>
<evidence type="ECO:0000256" key="1">
    <source>
        <dbReference type="SAM" id="Phobius"/>
    </source>
</evidence>
<keyword evidence="1" id="KW-0812">Transmembrane</keyword>
<name>A0A1E7FVR4_9STRA</name>
<accession>A0A1E7FVR4</accession>
<feature type="transmembrane region" description="Helical" evidence="1">
    <location>
        <begin position="74"/>
        <end position="95"/>
    </location>
</feature>
<feature type="transmembrane region" description="Helical" evidence="1">
    <location>
        <begin position="107"/>
        <end position="131"/>
    </location>
</feature>
<dbReference type="EMBL" id="KV784353">
    <property type="protein sequence ID" value="OEU22217.1"/>
    <property type="molecule type" value="Genomic_DNA"/>
</dbReference>
<sequence>MVLLDQEESCQSICHETTNDVVDDPLLGDIPQQSHNIFNVTHDTNVTIPIVEEGNEDENNDFTTNRNQSCFRSFFRYARAIFVLLLEFVFNLTTFDNTSIVSKIVKLSITVSSYTIVYTSVTARLLWAVHYLMEHNWYILVVTCSVVLLFGSVIVLACYEWMWRWQDRILSLLGADSSGGYDAIIGIDNNSNNNNGDTSSNRRRRLRPVTILDDDDMEDDLSLRAWTKRIGYGLICCLIWSLYCVIIVTFDFFITDQYIIGRPSYYKIELRLLNCFEAAPIMFGAALCKLYHTYPYIYRWQYCERISQITTMVDDL</sequence>
<feature type="transmembrane region" description="Helical" evidence="1">
    <location>
        <begin position="270"/>
        <end position="291"/>
    </location>
</feature>
<feature type="transmembrane region" description="Helical" evidence="1">
    <location>
        <begin position="230"/>
        <end position="250"/>
    </location>
</feature>
<evidence type="ECO:0000313" key="2">
    <source>
        <dbReference type="EMBL" id="OEU22217.1"/>
    </source>
</evidence>
<dbReference type="Proteomes" id="UP000095751">
    <property type="component" value="Unassembled WGS sequence"/>
</dbReference>
<protein>
    <submittedName>
        <fullName evidence="2">Uncharacterized protein</fullName>
    </submittedName>
</protein>
<organism evidence="2 3">
    <name type="scientific">Fragilariopsis cylindrus CCMP1102</name>
    <dbReference type="NCBI Taxonomy" id="635003"/>
    <lineage>
        <taxon>Eukaryota</taxon>
        <taxon>Sar</taxon>
        <taxon>Stramenopiles</taxon>
        <taxon>Ochrophyta</taxon>
        <taxon>Bacillariophyta</taxon>
        <taxon>Bacillariophyceae</taxon>
        <taxon>Bacillariophycidae</taxon>
        <taxon>Bacillariales</taxon>
        <taxon>Bacillariaceae</taxon>
        <taxon>Fragilariopsis</taxon>
    </lineage>
</organism>
<dbReference type="KEGG" id="fcy:FRACYDRAFT_232371"/>
<keyword evidence="1" id="KW-0472">Membrane</keyword>
<dbReference type="AlphaFoldDB" id="A0A1E7FVR4"/>
<dbReference type="OrthoDB" id="53287at2759"/>
<keyword evidence="1" id="KW-1133">Transmembrane helix</keyword>
<gene>
    <name evidence="2" type="ORF">FRACYDRAFT_232371</name>
</gene>
<proteinExistence type="predicted"/>